<dbReference type="OrthoDB" id="7613961at2"/>
<dbReference type="SUPFAM" id="SSF103515">
    <property type="entry name" value="Autotransporter"/>
    <property type="match status" value="1"/>
</dbReference>
<organism evidence="2 3">
    <name type="scientific">Sandaracinobacter neustonicus</name>
    <dbReference type="NCBI Taxonomy" id="1715348"/>
    <lineage>
        <taxon>Bacteria</taxon>
        <taxon>Pseudomonadati</taxon>
        <taxon>Pseudomonadota</taxon>
        <taxon>Alphaproteobacteria</taxon>
        <taxon>Sphingomonadales</taxon>
        <taxon>Sphingosinicellaceae</taxon>
        <taxon>Sandaracinobacter</taxon>
    </lineage>
</organism>
<evidence type="ECO:0000259" key="1">
    <source>
        <dbReference type="PROSITE" id="PS51208"/>
    </source>
</evidence>
<reference evidence="2 3" key="1">
    <citation type="submission" date="2019-06" db="EMBL/GenBank/DDBJ databases">
        <authorList>
            <person name="Lee I."/>
            <person name="Jang G.I."/>
            <person name="Hwang C.Y."/>
        </authorList>
    </citation>
    <scope>NUCLEOTIDE SEQUENCE [LARGE SCALE GENOMIC DNA]</scope>
    <source>
        <strain evidence="2 3">PAMC 28131</strain>
    </source>
</reference>
<feature type="domain" description="Autotransporter" evidence="1">
    <location>
        <begin position="96"/>
        <end position="381"/>
    </location>
</feature>
<keyword evidence="3" id="KW-1185">Reference proteome</keyword>
<dbReference type="PROSITE" id="PS51208">
    <property type="entry name" value="AUTOTRANSPORTER"/>
    <property type="match status" value="1"/>
</dbReference>
<comment type="caution">
    <text evidence="2">The sequence shown here is derived from an EMBL/GenBank/DDBJ whole genome shotgun (WGS) entry which is preliminary data.</text>
</comment>
<dbReference type="InterPro" id="IPR036709">
    <property type="entry name" value="Autotransporte_beta_dom_sf"/>
</dbReference>
<protein>
    <submittedName>
        <fullName evidence="2">Autotransporter outer membrane beta-barrel domain-containing protein</fullName>
    </submittedName>
</protein>
<proteinExistence type="predicted"/>
<evidence type="ECO:0000313" key="3">
    <source>
        <dbReference type="Proteomes" id="UP000319897"/>
    </source>
</evidence>
<dbReference type="AlphaFoldDB" id="A0A501XYI5"/>
<dbReference type="SMART" id="SM00869">
    <property type="entry name" value="Autotransporter"/>
    <property type="match status" value="1"/>
</dbReference>
<dbReference type="Gene3D" id="2.40.128.130">
    <property type="entry name" value="Autotransporter beta-domain"/>
    <property type="match status" value="1"/>
</dbReference>
<name>A0A501XYI5_9SPHN</name>
<dbReference type="InterPro" id="IPR005546">
    <property type="entry name" value="Autotransporte_beta"/>
</dbReference>
<dbReference type="Pfam" id="PF03797">
    <property type="entry name" value="Autotransporter"/>
    <property type="match status" value="1"/>
</dbReference>
<accession>A0A501XYI5</accession>
<dbReference type="RefSeq" id="WP_140926222.1">
    <property type="nucleotide sequence ID" value="NZ_VFSU01000002.1"/>
</dbReference>
<dbReference type="Proteomes" id="UP000319897">
    <property type="component" value="Unassembled WGS sequence"/>
</dbReference>
<evidence type="ECO:0000313" key="2">
    <source>
        <dbReference type="EMBL" id="TPE65074.1"/>
    </source>
</evidence>
<sequence>MTATETDLTLVIRRKTSSEVGLTSAAASGYDAILTAALTDDVISQSFLDIMDGDTLQTLIAQMLPDHSGAVFDAVTRGTRLVSRHVMDRDSEFSTTETGDMGFWLEPVYWRSNRHATGTNSYKSSGWGLSGGFEWVTDIGYIGGSYAFLASSINNNGGTGKINASQHDIGAFWRTGREGPFYAYARLGAAHGSFSGSRTVDGTADDSDFSYSTSGKWKGWLVSGMGGASYDIEPSERFTIRPKLGLEWFRLSETGYTESGGGEAIDLTVGRRNSSALSASTTLALSYVIGPPRKDYHGLAFELEGGRRSVLAGGLGSTRANFEDGETFTINPDGLDSSWLGEARVKGGSWDYSWKVGIGADKTRNSDVNYSARVSVSIAIY</sequence>
<gene>
    <name evidence="2" type="ORF">FJQ54_00330</name>
</gene>
<dbReference type="EMBL" id="VFSU01000002">
    <property type="protein sequence ID" value="TPE65074.1"/>
    <property type="molecule type" value="Genomic_DNA"/>
</dbReference>